<name>A0A4R1FT05_9NOCA</name>
<comment type="caution">
    <text evidence="1">The sequence shown here is derived from an EMBL/GenBank/DDBJ whole genome shotgun (WGS) entry which is preliminary data.</text>
</comment>
<organism evidence="1 2">
    <name type="scientific">Nocardia alba</name>
    <dbReference type="NCBI Taxonomy" id="225051"/>
    <lineage>
        <taxon>Bacteria</taxon>
        <taxon>Bacillati</taxon>
        <taxon>Actinomycetota</taxon>
        <taxon>Actinomycetes</taxon>
        <taxon>Mycobacteriales</taxon>
        <taxon>Nocardiaceae</taxon>
        <taxon>Nocardia</taxon>
    </lineage>
</organism>
<proteinExistence type="predicted"/>
<dbReference type="OrthoDB" id="4565671at2"/>
<evidence type="ECO:0000313" key="1">
    <source>
        <dbReference type="EMBL" id="TCJ94341.1"/>
    </source>
</evidence>
<evidence type="ECO:0000313" key="2">
    <source>
        <dbReference type="Proteomes" id="UP000294856"/>
    </source>
</evidence>
<dbReference type="EMBL" id="SMFR01000004">
    <property type="protein sequence ID" value="TCJ94341.1"/>
    <property type="molecule type" value="Genomic_DNA"/>
</dbReference>
<protein>
    <submittedName>
        <fullName evidence="1">Uncharacterized protein</fullName>
    </submittedName>
</protein>
<dbReference type="InterPro" id="IPR046268">
    <property type="entry name" value="DUF6301"/>
</dbReference>
<gene>
    <name evidence="1" type="ORF">DFR71_4940</name>
</gene>
<accession>A0A4R1FT05</accession>
<dbReference type="Pfam" id="PF19818">
    <property type="entry name" value="DUF6301"/>
    <property type="match status" value="1"/>
</dbReference>
<dbReference type="RefSeq" id="WP_067448228.1">
    <property type="nucleotide sequence ID" value="NZ_SMFR01000004.1"/>
</dbReference>
<reference evidence="1 2" key="1">
    <citation type="submission" date="2019-03" db="EMBL/GenBank/DDBJ databases">
        <title>Genomic Encyclopedia of Type Strains, Phase IV (KMG-IV): sequencing the most valuable type-strain genomes for metagenomic binning, comparative biology and taxonomic classification.</title>
        <authorList>
            <person name="Goeker M."/>
        </authorList>
    </citation>
    <scope>NUCLEOTIDE SEQUENCE [LARGE SCALE GENOMIC DNA]</scope>
    <source>
        <strain evidence="1 2">DSM 44684</strain>
    </source>
</reference>
<keyword evidence="2" id="KW-1185">Reference proteome</keyword>
<sequence>MTNWHAMSAEQAAALASGLHTLDWSWSVDDAPAVVEKFGWRTVSSRPRRITIDIGLGPDSGSIRAKNGQVTSIELQLTDFADADENAQVATAFDSFTAAITAELGEPTVRVAGPPPQNRWAGAEATLVLERSAASVWLYLVTNARLAADDRNIALDEQGLL</sequence>
<dbReference type="STRING" id="1210063.GCA_001612665_01788"/>
<dbReference type="AlphaFoldDB" id="A0A4R1FT05"/>
<dbReference type="Proteomes" id="UP000294856">
    <property type="component" value="Unassembled WGS sequence"/>
</dbReference>